<sequence length="62" mass="7355">MVGVAMKENSLSPFSNLNFLVGKRKRKSYLELGKKWSRQWGQPYHEAYLFKDTDYFFAFKLG</sequence>
<evidence type="ECO:0000313" key="2">
    <source>
        <dbReference type="Proteomes" id="UP000488506"/>
    </source>
</evidence>
<proteinExistence type="predicted"/>
<dbReference type="Proteomes" id="UP000488506">
    <property type="component" value="Unassembled WGS sequence"/>
</dbReference>
<dbReference type="EMBL" id="WPAF01000037">
    <property type="protein sequence ID" value="KAF0132992.1"/>
    <property type="molecule type" value="Genomic_DNA"/>
</dbReference>
<comment type="caution">
    <text evidence="1">The sequence shown here is derived from an EMBL/GenBank/DDBJ whole genome shotgun (WGS) entry which is preliminary data.</text>
</comment>
<protein>
    <submittedName>
        <fullName evidence="1">Uncharacterized protein</fullName>
    </submittedName>
</protein>
<gene>
    <name evidence="1" type="ORF">FD145_1467</name>
</gene>
<reference evidence="1 2" key="1">
    <citation type="submission" date="2019-12" db="EMBL/GenBank/DDBJ databases">
        <authorList>
            <person name="Wolfe R."/>
            <person name="Danczak R."/>
            <person name="Wilkins M."/>
        </authorList>
    </citation>
    <scope>NUCLEOTIDE SEQUENCE [LARGE SCALE GENOMIC DNA]</scope>
    <source>
        <strain evidence="1">X2_MaxBin.013</strain>
    </source>
</reference>
<organism evidence="1 2">
    <name type="scientific">Candidatus Saganbacteria bacterium</name>
    <dbReference type="NCBI Taxonomy" id="2575572"/>
    <lineage>
        <taxon>Bacteria</taxon>
        <taxon>Bacillati</taxon>
        <taxon>Saganbacteria</taxon>
    </lineage>
</organism>
<dbReference type="AlphaFoldDB" id="A0A833KZS6"/>
<name>A0A833KZS6_UNCSA</name>
<accession>A0A833KZS6</accession>
<evidence type="ECO:0000313" key="1">
    <source>
        <dbReference type="EMBL" id="KAF0132992.1"/>
    </source>
</evidence>